<dbReference type="PANTHER" id="PTHR44068">
    <property type="entry name" value="ZGC:194242"/>
    <property type="match status" value="1"/>
</dbReference>
<evidence type="ECO:0000259" key="3">
    <source>
        <dbReference type="Pfam" id="PF08241"/>
    </source>
</evidence>
<dbReference type="EMBL" id="WRXO01000001">
    <property type="protein sequence ID" value="MVT39421.1"/>
    <property type="molecule type" value="Genomic_DNA"/>
</dbReference>
<comment type="caution">
    <text evidence="4">The sequence shown here is derived from an EMBL/GenBank/DDBJ whole genome shotgun (WGS) entry which is preliminary data.</text>
</comment>
<dbReference type="InterPro" id="IPR029063">
    <property type="entry name" value="SAM-dependent_MTases_sf"/>
</dbReference>
<evidence type="ECO:0000256" key="2">
    <source>
        <dbReference type="SAM" id="MobiDB-lite"/>
    </source>
</evidence>
<gene>
    <name evidence="4" type="ORF">GO495_02380</name>
</gene>
<dbReference type="Proteomes" id="UP000468388">
    <property type="component" value="Unassembled WGS sequence"/>
</dbReference>
<feature type="region of interest" description="Disordered" evidence="2">
    <location>
        <begin position="1"/>
        <end position="24"/>
    </location>
</feature>
<dbReference type="InterPro" id="IPR013216">
    <property type="entry name" value="Methyltransf_11"/>
</dbReference>
<feature type="domain" description="Methyltransferase type 11" evidence="3">
    <location>
        <begin position="51"/>
        <end position="144"/>
    </location>
</feature>
<dbReference type="Gene3D" id="3.40.50.150">
    <property type="entry name" value="Vaccinia Virus protein VP39"/>
    <property type="match status" value="1"/>
</dbReference>
<dbReference type="AlphaFoldDB" id="A0A6N8J3Z5"/>
<dbReference type="CDD" id="cd02440">
    <property type="entry name" value="AdoMet_MTases"/>
    <property type="match status" value="1"/>
</dbReference>
<evidence type="ECO:0000256" key="1">
    <source>
        <dbReference type="ARBA" id="ARBA00022679"/>
    </source>
</evidence>
<sequence>MDMKFAEAARQLRQPEGEGGVKMGEQMNKSNRLIYEMTLNFLQMKREDAILEIGMGNGHFVRELIEKEPSVHYTGIDLSDVMVEAARRENEGITFHCATAEKMPVEDAGFNKVFGVNVLYFWDQPAVTLKEIARVLKPEGELILAIRSKATMQLLPFIDNGFTLYDIETATKLLQENGFRVTEVISAIEPEKLAADGSRLVQLENICIRGVKI</sequence>
<evidence type="ECO:0000313" key="4">
    <source>
        <dbReference type="EMBL" id="MVT39421.1"/>
    </source>
</evidence>
<protein>
    <submittedName>
        <fullName evidence="4">Methyltransferase domain-containing protein</fullName>
    </submittedName>
</protein>
<name>A0A6N8J3Z5_9BACT</name>
<reference evidence="4 5" key="1">
    <citation type="submission" date="2019-12" db="EMBL/GenBank/DDBJ databases">
        <title>The draft genomic sequence of strain Chitinophaga oryziterrae JCM 16595.</title>
        <authorList>
            <person name="Zhang X."/>
        </authorList>
    </citation>
    <scope>NUCLEOTIDE SEQUENCE [LARGE SCALE GENOMIC DNA]</scope>
    <source>
        <strain evidence="4 5">JCM 16595</strain>
    </source>
</reference>
<keyword evidence="1 4" id="KW-0808">Transferase</keyword>
<dbReference type="PANTHER" id="PTHR44068:SF11">
    <property type="entry name" value="GERANYL DIPHOSPHATE 2-C-METHYLTRANSFERASE"/>
    <property type="match status" value="1"/>
</dbReference>
<dbReference type="GO" id="GO:0008757">
    <property type="term" value="F:S-adenosylmethionine-dependent methyltransferase activity"/>
    <property type="evidence" value="ECO:0007669"/>
    <property type="project" value="InterPro"/>
</dbReference>
<dbReference type="RefSeq" id="WP_157298098.1">
    <property type="nucleotide sequence ID" value="NZ_BAAAZB010000005.1"/>
</dbReference>
<organism evidence="4 5">
    <name type="scientific">Chitinophaga oryziterrae</name>
    <dbReference type="NCBI Taxonomy" id="1031224"/>
    <lineage>
        <taxon>Bacteria</taxon>
        <taxon>Pseudomonadati</taxon>
        <taxon>Bacteroidota</taxon>
        <taxon>Chitinophagia</taxon>
        <taxon>Chitinophagales</taxon>
        <taxon>Chitinophagaceae</taxon>
        <taxon>Chitinophaga</taxon>
    </lineage>
</organism>
<evidence type="ECO:0000313" key="5">
    <source>
        <dbReference type="Proteomes" id="UP000468388"/>
    </source>
</evidence>
<keyword evidence="4" id="KW-0489">Methyltransferase</keyword>
<dbReference type="GO" id="GO:0032259">
    <property type="term" value="P:methylation"/>
    <property type="evidence" value="ECO:0007669"/>
    <property type="project" value="UniProtKB-KW"/>
</dbReference>
<dbReference type="SUPFAM" id="SSF53335">
    <property type="entry name" value="S-adenosyl-L-methionine-dependent methyltransferases"/>
    <property type="match status" value="1"/>
</dbReference>
<dbReference type="Pfam" id="PF08241">
    <property type="entry name" value="Methyltransf_11"/>
    <property type="match status" value="1"/>
</dbReference>
<dbReference type="OrthoDB" id="9770553at2"/>
<dbReference type="InterPro" id="IPR050447">
    <property type="entry name" value="Erg6_SMT_methyltransf"/>
</dbReference>
<proteinExistence type="predicted"/>
<keyword evidence="5" id="KW-1185">Reference proteome</keyword>
<accession>A0A6N8J3Z5</accession>